<keyword evidence="1 2" id="KW-1015">Disulfide bond</keyword>
<dbReference type="SUPFAM" id="SSF57535">
    <property type="entry name" value="Complement control module/SCR domain"/>
    <property type="match status" value="1"/>
</dbReference>
<feature type="region of interest" description="Disordered" evidence="3">
    <location>
        <begin position="69"/>
        <end position="129"/>
    </location>
</feature>
<keyword evidence="2" id="KW-0768">Sushi</keyword>
<keyword evidence="7" id="KW-1185">Reference proteome</keyword>
<feature type="compositionally biased region" description="Basic residues" evidence="3">
    <location>
        <begin position="77"/>
        <end position="86"/>
    </location>
</feature>
<comment type="caution">
    <text evidence="2">Lacks conserved residue(s) required for the propagation of feature annotation.</text>
</comment>
<dbReference type="Proteomes" id="UP000694399">
    <property type="component" value="Unassembled WGS sequence"/>
</dbReference>
<evidence type="ECO:0000259" key="5">
    <source>
        <dbReference type="PROSITE" id="PS50923"/>
    </source>
</evidence>
<evidence type="ECO:0000256" key="3">
    <source>
        <dbReference type="SAM" id="MobiDB-lite"/>
    </source>
</evidence>
<organism evidence="6 7">
    <name type="scientific">Panthera leo</name>
    <name type="common">Lion</name>
    <dbReference type="NCBI Taxonomy" id="9689"/>
    <lineage>
        <taxon>Eukaryota</taxon>
        <taxon>Metazoa</taxon>
        <taxon>Chordata</taxon>
        <taxon>Craniata</taxon>
        <taxon>Vertebrata</taxon>
        <taxon>Euteleostomi</taxon>
        <taxon>Mammalia</taxon>
        <taxon>Eutheria</taxon>
        <taxon>Laurasiatheria</taxon>
        <taxon>Carnivora</taxon>
        <taxon>Feliformia</taxon>
        <taxon>Felidae</taxon>
        <taxon>Pantherinae</taxon>
        <taxon>Panthera</taxon>
    </lineage>
</organism>
<evidence type="ECO:0000256" key="2">
    <source>
        <dbReference type="PROSITE-ProRule" id="PRU00302"/>
    </source>
</evidence>
<accession>A0A8C9D9K8</accession>
<keyword evidence="4" id="KW-1133">Transmembrane helix</keyword>
<dbReference type="OMA" id="QMWYQLR"/>
<dbReference type="Ensembl" id="ENSPLOT00000027058.1">
    <property type="protein sequence ID" value="ENSPLOP00000024511.1"/>
    <property type="gene ID" value="ENSPLOG00000017983.1"/>
</dbReference>
<dbReference type="GO" id="GO:0005886">
    <property type="term" value="C:plasma membrane"/>
    <property type="evidence" value="ECO:0007669"/>
    <property type="project" value="TreeGrafter"/>
</dbReference>
<dbReference type="PANTHER" id="PTHR46879">
    <property type="entry name" value="SUSHI DOMAIN-CONTAINING PROTEIN 3"/>
    <property type="match status" value="1"/>
</dbReference>
<dbReference type="SMART" id="SM00032">
    <property type="entry name" value="CCP"/>
    <property type="match status" value="1"/>
</dbReference>
<reference evidence="6" key="2">
    <citation type="submission" date="2025-09" db="UniProtKB">
        <authorList>
            <consortium name="Ensembl"/>
        </authorList>
    </citation>
    <scope>IDENTIFICATION</scope>
</reference>
<dbReference type="InterPro" id="IPR000436">
    <property type="entry name" value="Sushi_SCR_CCP_dom"/>
</dbReference>
<reference evidence="6" key="1">
    <citation type="submission" date="2025-08" db="UniProtKB">
        <authorList>
            <consortium name="Ensembl"/>
        </authorList>
    </citation>
    <scope>IDENTIFICATION</scope>
</reference>
<dbReference type="CDD" id="cd00033">
    <property type="entry name" value="CCP"/>
    <property type="match status" value="1"/>
</dbReference>
<keyword evidence="4" id="KW-0812">Transmembrane</keyword>
<protein>
    <recommendedName>
        <fullName evidence="5">Sushi domain-containing protein</fullName>
    </recommendedName>
</protein>
<sequence length="345" mass="35646">MGFTCAAHGGHLAWGTGVFRGAGAEGKARAEPWSETSCTASFAPWGVGAPAGSAPPPTYGAGPALGDVSRAAPPLRLRPRGTRRAARSAGMHGAASTPRRRARPGGRAVDAEPAPGNGTGTCTQVQPPPRGTLQVLRGDGTSVGTVLVFHCPSGHQMVGSGLLTCAWKGSIAEWSSVSPVCKSVPPYETFGFKVAVIASIVSCAIILLMSMAFLTSCLMRCMKRSEQPSDRATQLWLQLRAGDLDTVQASYLGLKGPNNGGGGGRDPGVRPGQAHDNYSFTTDLGEGTREMAGMARGVDKDPWTTRPAGSPRAQVMVHTADPGHTLPASWPAAGMSRQHAAYVPG</sequence>
<dbReference type="InterPro" id="IPR053067">
    <property type="entry name" value="SUSD3"/>
</dbReference>
<evidence type="ECO:0000313" key="6">
    <source>
        <dbReference type="Ensembl" id="ENSPLOP00000024511.1"/>
    </source>
</evidence>
<feature type="domain" description="Sushi" evidence="5">
    <location>
        <begin position="120"/>
        <end position="183"/>
    </location>
</feature>
<dbReference type="AlphaFoldDB" id="A0A8C9D9K8"/>
<dbReference type="Pfam" id="PF00084">
    <property type="entry name" value="Sushi"/>
    <property type="match status" value="1"/>
</dbReference>
<dbReference type="GeneTree" id="ENSGT00390000006976"/>
<dbReference type="Gene3D" id="2.10.70.10">
    <property type="entry name" value="Complement Module, domain 1"/>
    <property type="match status" value="1"/>
</dbReference>
<feature type="disulfide bond" evidence="2">
    <location>
        <begin position="122"/>
        <end position="165"/>
    </location>
</feature>
<keyword evidence="4" id="KW-0472">Membrane</keyword>
<evidence type="ECO:0000256" key="4">
    <source>
        <dbReference type="SAM" id="Phobius"/>
    </source>
</evidence>
<evidence type="ECO:0000256" key="1">
    <source>
        <dbReference type="ARBA" id="ARBA00023157"/>
    </source>
</evidence>
<dbReference type="PROSITE" id="PS50923">
    <property type="entry name" value="SUSHI"/>
    <property type="match status" value="1"/>
</dbReference>
<feature type="transmembrane region" description="Helical" evidence="4">
    <location>
        <begin position="190"/>
        <end position="214"/>
    </location>
</feature>
<proteinExistence type="predicted"/>
<dbReference type="PANTHER" id="PTHR46879:SF1">
    <property type="entry name" value="SUSHI DOMAIN-CONTAINING PROTEIN 3"/>
    <property type="match status" value="1"/>
</dbReference>
<evidence type="ECO:0000313" key="7">
    <source>
        <dbReference type="Proteomes" id="UP000694399"/>
    </source>
</evidence>
<dbReference type="InterPro" id="IPR035976">
    <property type="entry name" value="Sushi/SCR/CCP_sf"/>
</dbReference>
<name>A0A8C9D9K8_PANLE</name>